<dbReference type="InParanoid" id="A0A059B2L9"/>
<dbReference type="EMBL" id="KK198760">
    <property type="protein sequence ID" value="KCW59900.1"/>
    <property type="molecule type" value="Genomic_DNA"/>
</dbReference>
<gene>
    <name evidence="2" type="ORF">EUGRSUZ_H02627</name>
</gene>
<name>A0A059B2L9_EUCGR</name>
<feature type="compositionally biased region" description="Basic residues" evidence="1">
    <location>
        <begin position="91"/>
        <end position="101"/>
    </location>
</feature>
<sequence length="101" mass="11240">MLAYDSDKNYALSSSLNTRSLLLHSLSSNPCLGSSELAHKSLVPVGNAPTCQSQVHLRHLRPHSRPGWPRPKSNIGKGTRGQRGLDYLTSHTKRKKKKVKR</sequence>
<feature type="region of interest" description="Disordered" evidence="1">
    <location>
        <begin position="57"/>
        <end position="101"/>
    </location>
</feature>
<proteinExistence type="predicted"/>
<dbReference type="AlphaFoldDB" id="A0A059B2L9"/>
<accession>A0A059B2L9</accession>
<reference evidence="2" key="1">
    <citation type="submission" date="2013-07" db="EMBL/GenBank/DDBJ databases">
        <title>The genome of Eucalyptus grandis.</title>
        <authorList>
            <person name="Schmutz J."/>
            <person name="Hayes R."/>
            <person name="Myburg A."/>
            <person name="Tuskan G."/>
            <person name="Grattapaglia D."/>
            <person name="Rokhsar D.S."/>
        </authorList>
    </citation>
    <scope>NUCLEOTIDE SEQUENCE</scope>
    <source>
        <tissue evidence="2">Leaf extractions</tissue>
    </source>
</reference>
<organism evidence="2">
    <name type="scientific">Eucalyptus grandis</name>
    <name type="common">Flooded gum</name>
    <dbReference type="NCBI Taxonomy" id="71139"/>
    <lineage>
        <taxon>Eukaryota</taxon>
        <taxon>Viridiplantae</taxon>
        <taxon>Streptophyta</taxon>
        <taxon>Embryophyta</taxon>
        <taxon>Tracheophyta</taxon>
        <taxon>Spermatophyta</taxon>
        <taxon>Magnoliopsida</taxon>
        <taxon>eudicotyledons</taxon>
        <taxon>Gunneridae</taxon>
        <taxon>Pentapetalae</taxon>
        <taxon>rosids</taxon>
        <taxon>malvids</taxon>
        <taxon>Myrtales</taxon>
        <taxon>Myrtaceae</taxon>
        <taxon>Myrtoideae</taxon>
        <taxon>Eucalypteae</taxon>
        <taxon>Eucalyptus</taxon>
    </lineage>
</organism>
<dbReference type="Gramene" id="KCW59900">
    <property type="protein sequence ID" value="KCW59900"/>
    <property type="gene ID" value="EUGRSUZ_H02627"/>
</dbReference>
<evidence type="ECO:0000256" key="1">
    <source>
        <dbReference type="SAM" id="MobiDB-lite"/>
    </source>
</evidence>
<protein>
    <submittedName>
        <fullName evidence="2">Uncharacterized protein</fullName>
    </submittedName>
</protein>
<evidence type="ECO:0000313" key="2">
    <source>
        <dbReference type="EMBL" id="KCW59900.1"/>
    </source>
</evidence>